<dbReference type="VEuPathDB" id="FungiDB:PPTG_14560"/>
<dbReference type="RefSeq" id="XP_008910174.1">
    <property type="nucleotide sequence ID" value="XM_008911926.1"/>
</dbReference>
<dbReference type="AlphaFoldDB" id="W2PXQ6"/>
<reference evidence="1 2" key="2">
    <citation type="submission" date="2013-11" db="EMBL/GenBank/DDBJ databases">
        <title>The Genome Sequence of Phytophthora parasitica INRA-310.</title>
        <authorList>
            <consortium name="The Broad Institute Genomics Platform"/>
            <person name="Russ C."/>
            <person name="Tyler B."/>
            <person name="Panabieres F."/>
            <person name="Shan W."/>
            <person name="Tripathy S."/>
            <person name="Grunwald N."/>
            <person name="Machado M."/>
            <person name="Johnson C.S."/>
            <person name="Arredondo F."/>
            <person name="Hong C."/>
            <person name="Coffey M."/>
            <person name="Young S.K."/>
            <person name="Zeng Q."/>
            <person name="Gargeya S."/>
            <person name="Fitzgerald M."/>
            <person name="Abouelleil A."/>
            <person name="Alvarado L."/>
            <person name="Chapman S.B."/>
            <person name="Gainer-Dewar J."/>
            <person name="Goldberg J."/>
            <person name="Griggs A."/>
            <person name="Gujja S."/>
            <person name="Hansen M."/>
            <person name="Howarth C."/>
            <person name="Imamovic A."/>
            <person name="Ireland A."/>
            <person name="Larimer J."/>
            <person name="McCowan C."/>
            <person name="Murphy C."/>
            <person name="Pearson M."/>
            <person name="Poon T.W."/>
            <person name="Priest M."/>
            <person name="Roberts A."/>
            <person name="Saif S."/>
            <person name="Shea T."/>
            <person name="Sykes S."/>
            <person name="Wortman J."/>
            <person name="Nusbaum C."/>
            <person name="Birren B."/>
        </authorList>
    </citation>
    <scope>NUCLEOTIDE SEQUENCE [LARGE SCALE GENOMIC DNA]</scope>
    <source>
        <strain evidence="1 2">INRA-310</strain>
    </source>
</reference>
<gene>
    <name evidence="1" type="ORF">PPTG_14560</name>
</gene>
<dbReference type="GeneID" id="20183839"/>
<name>W2PXQ6_PHYN3</name>
<evidence type="ECO:0000313" key="1">
    <source>
        <dbReference type="EMBL" id="ETN04780.1"/>
    </source>
</evidence>
<organism evidence="1 2">
    <name type="scientific">Phytophthora nicotianae (strain INRA-310)</name>
    <name type="common">Phytophthora parasitica</name>
    <dbReference type="NCBI Taxonomy" id="761204"/>
    <lineage>
        <taxon>Eukaryota</taxon>
        <taxon>Sar</taxon>
        <taxon>Stramenopiles</taxon>
        <taxon>Oomycota</taxon>
        <taxon>Peronosporomycetes</taxon>
        <taxon>Peronosporales</taxon>
        <taxon>Peronosporaceae</taxon>
        <taxon>Phytophthora</taxon>
    </lineage>
</organism>
<dbReference type="EMBL" id="KI669603">
    <property type="protein sequence ID" value="ETN04780.1"/>
    <property type="molecule type" value="Genomic_DNA"/>
</dbReference>
<sequence length="51" mass="5750">MIPVVTIAVPEVHPGNEQPRTLPVLNNSMANVHDRHDRHVREELQSQCVGE</sequence>
<dbReference type="Proteomes" id="UP000018817">
    <property type="component" value="Unassembled WGS sequence"/>
</dbReference>
<protein>
    <submittedName>
        <fullName evidence="1">Uncharacterized protein</fullName>
    </submittedName>
</protein>
<proteinExistence type="predicted"/>
<reference evidence="2" key="1">
    <citation type="submission" date="2011-12" db="EMBL/GenBank/DDBJ databases">
        <authorList>
            <consortium name="The Broad Institute Genome Sequencing Platform"/>
            <person name="Russ C."/>
            <person name="Tyler B."/>
            <person name="Panabieres F."/>
            <person name="Shan W."/>
            <person name="Tripathy S."/>
            <person name="Grunwald N."/>
            <person name="Machado M."/>
            <person name="Young S.K."/>
            <person name="Zeng Q."/>
            <person name="Gargeya S."/>
            <person name="Fitzgerald M."/>
            <person name="Haas B."/>
            <person name="Abouelleil A."/>
            <person name="Alvarado L."/>
            <person name="Arachchi H.M."/>
            <person name="Berlin A."/>
            <person name="Chapman S.B."/>
            <person name="Gearin G."/>
            <person name="Goldberg J."/>
            <person name="Griggs A."/>
            <person name="Gujja S."/>
            <person name="Hansen M."/>
            <person name="Heiman D."/>
            <person name="Howarth C."/>
            <person name="Larimer J."/>
            <person name="Lui A."/>
            <person name="MacDonald P.J.P."/>
            <person name="McCowen C."/>
            <person name="Montmayeur A."/>
            <person name="Murphy C."/>
            <person name="Neiman D."/>
            <person name="Pearson M."/>
            <person name="Priest M."/>
            <person name="Roberts A."/>
            <person name="Saif S."/>
            <person name="Shea T."/>
            <person name="Sisk P."/>
            <person name="Stolte C."/>
            <person name="Sykes S."/>
            <person name="Wortman J."/>
            <person name="Nusbaum C."/>
            <person name="Birren B."/>
        </authorList>
    </citation>
    <scope>NUCLEOTIDE SEQUENCE [LARGE SCALE GENOMIC DNA]</scope>
    <source>
        <strain evidence="2">INRA-310</strain>
    </source>
</reference>
<accession>W2PXQ6</accession>
<evidence type="ECO:0000313" key="2">
    <source>
        <dbReference type="Proteomes" id="UP000018817"/>
    </source>
</evidence>